<keyword evidence="5 8" id="KW-0648">Protein biosynthesis</keyword>
<dbReference type="Gene3D" id="3.40.50.620">
    <property type="entry name" value="HUPs"/>
    <property type="match status" value="1"/>
</dbReference>
<dbReference type="PRINTS" id="PR01039">
    <property type="entry name" value="TRNASYNTHTRP"/>
</dbReference>
<feature type="binding site" evidence="8">
    <location>
        <position position="189"/>
    </location>
    <ligand>
        <name>ATP</name>
        <dbReference type="ChEBI" id="CHEBI:30616"/>
    </ligand>
</feature>
<accession>A0A1F5PHX8</accession>
<comment type="subunit">
    <text evidence="8">Homodimer.</text>
</comment>
<feature type="binding site" evidence="8">
    <location>
        <position position="139"/>
    </location>
    <ligand>
        <name>L-tryptophan</name>
        <dbReference type="ChEBI" id="CHEBI:57912"/>
    </ligand>
</feature>
<feature type="binding site" evidence="8">
    <location>
        <begin position="21"/>
        <end position="22"/>
    </location>
    <ligand>
        <name>ATP</name>
        <dbReference type="ChEBI" id="CHEBI:30616"/>
    </ligand>
</feature>
<dbReference type="InterPro" id="IPR024109">
    <property type="entry name" value="Trp-tRNA-ligase_bac-type"/>
</dbReference>
<dbReference type="InterPro" id="IPR050203">
    <property type="entry name" value="Trp-tRNA_synthetase"/>
</dbReference>
<evidence type="ECO:0000313" key="10">
    <source>
        <dbReference type="EMBL" id="OGE89394.1"/>
    </source>
</evidence>
<evidence type="ECO:0000256" key="8">
    <source>
        <dbReference type="HAMAP-Rule" id="MF_00140"/>
    </source>
</evidence>
<sequence length="349" mass="38983">MATQTPRILSGIQPSGKLHIGNYLGALKNFVELQNSGKYECFFMIADYHSITEDYDPKTKSAQVLELVADFLAVGLDPDKSTIFLQSLIPEHTELAWIFSTVTPVAELTRMTQYKDKASRQTKNINAGLFTYPILQAVDILIYKPELVPVGHDQLQHLELANDIVRRFNKKFGQTFKEIKPLLTQSPRVMSLGDPQKKMSKSDPSGCLFLSDEPGEIKKKIQKAVASSQGLEGVGLPAGNQDAILSKIEEAYQNNPALQGGLNLFLLLVIFDYEAALKIIKNKKYRYSEIKEVLAEALSNHLEYFRMKKKELIQNPNILKETLVGGSAHARKFASATLTEVKQKIGLTL</sequence>
<dbReference type="GO" id="GO:0005829">
    <property type="term" value="C:cytosol"/>
    <property type="evidence" value="ECO:0007669"/>
    <property type="project" value="TreeGrafter"/>
</dbReference>
<comment type="similarity">
    <text evidence="1 8 9">Belongs to the class-I aminoacyl-tRNA synthetase family.</text>
</comment>
<dbReference type="PROSITE" id="PS00178">
    <property type="entry name" value="AA_TRNA_LIGASE_I"/>
    <property type="match status" value="1"/>
</dbReference>
<organism evidence="10 11">
    <name type="scientific">Candidatus Doudnabacteria bacterium RIFCSPHIGHO2_01_FULL_50_11</name>
    <dbReference type="NCBI Taxonomy" id="1817828"/>
    <lineage>
        <taxon>Bacteria</taxon>
        <taxon>Candidatus Doudnaibacteriota</taxon>
    </lineage>
</organism>
<evidence type="ECO:0000256" key="2">
    <source>
        <dbReference type="ARBA" id="ARBA00022598"/>
    </source>
</evidence>
<dbReference type="InterPro" id="IPR002306">
    <property type="entry name" value="Trp-tRNA-ligase"/>
</dbReference>
<dbReference type="STRING" id="1817828.A2722_00115"/>
<dbReference type="InterPro" id="IPR002305">
    <property type="entry name" value="aa-tRNA-synth_Ic"/>
</dbReference>
<protein>
    <recommendedName>
        <fullName evidence="8">Tryptophan--tRNA ligase</fullName>
        <ecNumber evidence="8">6.1.1.2</ecNumber>
    </recommendedName>
    <alternativeName>
        <fullName evidence="8">Tryptophanyl-tRNA synthetase</fullName>
        <shortName evidence="8">TrpRS</shortName>
    </alternativeName>
</protein>
<evidence type="ECO:0000256" key="4">
    <source>
        <dbReference type="ARBA" id="ARBA00022840"/>
    </source>
</evidence>
<comment type="subcellular location">
    <subcellularLocation>
        <location evidence="8">Cytoplasm</location>
    </subcellularLocation>
</comment>
<dbReference type="Proteomes" id="UP000178377">
    <property type="component" value="Unassembled WGS sequence"/>
</dbReference>
<name>A0A1F5PHX8_9BACT</name>
<dbReference type="GO" id="GO:0005524">
    <property type="term" value="F:ATP binding"/>
    <property type="evidence" value="ECO:0007669"/>
    <property type="project" value="UniProtKB-UniRule"/>
</dbReference>
<comment type="function">
    <text evidence="8">Catalyzes the attachment of tryptophan to tRNA(Trp).</text>
</comment>
<dbReference type="Pfam" id="PF00579">
    <property type="entry name" value="tRNA-synt_1b"/>
    <property type="match status" value="1"/>
</dbReference>
<comment type="caution">
    <text evidence="10">The sequence shown here is derived from an EMBL/GenBank/DDBJ whole genome shotgun (WGS) entry which is preliminary data.</text>
</comment>
<dbReference type="PANTHER" id="PTHR43766">
    <property type="entry name" value="TRYPTOPHAN--TRNA LIGASE, MITOCHONDRIAL"/>
    <property type="match status" value="1"/>
</dbReference>
<keyword evidence="2 8" id="KW-0436">Ligase</keyword>
<keyword evidence="3 8" id="KW-0547">Nucleotide-binding</keyword>
<gene>
    <name evidence="8" type="primary">trpS</name>
    <name evidence="10" type="ORF">A2722_00115</name>
</gene>
<evidence type="ECO:0000256" key="5">
    <source>
        <dbReference type="ARBA" id="ARBA00022917"/>
    </source>
</evidence>
<evidence type="ECO:0000256" key="7">
    <source>
        <dbReference type="ARBA" id="ARBA00049929"/>
    </source>
</evidence>
<dbReference type="InterPro" id="IPR001412">
    <property type="entry name" value="aa-tRNA-synth_I_CS"/>
</dbReference>
<feature type="binding site" evidence="8">
    <location>
        <begin position="151"/>
        <end position="153"/>
    </location>
    <ligand>
        <name>ATP</name>
        <dbReference type="ChEBI" id="CHEBI:30616"/>
    </ligand>
</feature>
<dbReference type="SUPFAM" id="SSF52374">
    <property type="entry name" value="Nucleotidylyl transferase"/>
    <property type="match status" value="1"/>
</dbReference>
<evidence type="ECO:0000256" key="6">
    <source>
        <dbReference type="ARBA" id="ARBA00023146"/>
    </source>
</evidence>
<feature type="short sequence motif" description="'KMSKS' region" evidence="8">
    <location>
        <begin position="198"/>
        <end position="202"/>
    </location>
</feature>
<dbReference type="HAMAP" id="MF_00140_B">
    <property type="entry name" value="Trp_tRNA_synth_B"/>
    <property type="match status" value="1"/>
</dbReference>
<evidence type="ECO:0000256" key="3">
    <source>
        <dbReference type="ARBA" id="ARBA00022741"/>
    </source>
</evidence>
<reference evidence="10 11" key="1">
    <citation type="journal article" date="2016" name="Nat. Commun.">
        <title>Thousands of microbial genomes shed light on interconnected biogeochemical processes in an aquifer system.</title>
        <authorList>
            <person name="Anantharaman K."/>
            <person name="Brown C.T."/>
            <person name="Hug L.A."/>
            <person name="Sharon I."/>
            <person name="Castelle C.J."/>
            <person name="Probst A.J."/>
            <person name="Thomas B.C."/>
            <person name="Singh A."/>
            <person name="Wilkins M.J."/>
            <person name="Karaoz U."/>
            <person name="Brodie E.L."/>
            <person name="Williams K.H."/>
            <person name="Hubbard S.S."/>
            <person name="Banfield J.F."/>
        </authorList>
    </citation>
    <scope>NUCLEOTIDE SEQUENCE [LARGE SCALE GENOMIC DNA]</scope>
</reference>
<dbReference type="NCBIfam" id="TIGR00233">
    <property type="entry name" value="trpS"/>
    <property type="match status" value="1"/>
</dbReference>
<dbReference type="GO" id="GO:0004830">
    <property type="term" value="F:tryptophan-tRNA ligase activity"/>
    <property type="evidence" value="ECO:0007669"/>
    <property type="project" value="UniProtKB-UniRule"/>
</dbReference>
<feature type="short sequence motif" description="'HIGH' region" evidence="8">
    <location>
        <begin position="14"/>
        <end position="22"/>
    </location>
</feature>
<keyword evidence="6 8" id="KW-0030">Aminoacyl-tRNA synthetase</keyword>
<keyword evidence="4 8" id="KW-0067">ATP-binding</keyword>
<feature type="binding site" evidence="8">
    <location>
        <begin position="198"/>
        <end position="202"/>
    </location>
    <ligand>
        <name>ATP</name>
        <dbReference type="ChEBI" id="CHEBI:30616"/>
    </ligand>
</feature>
<evidence type="ECO:0000256" key="1">
    <source>
        <dbReference type="ARBA" id="ARBA00005594"/>
    </source>
</evidence>
<proteinExistence type="inferred from homology"/>
<dbReference type="CDD" id="cd00806">
    <property type="entry name" value="TrpRS_core"/>
    <property type="match status" value="1"/>
</dbReference>
<dbReference type="EMBL" id="MFEO01000021">
    <property type="protein sequence ID" value="OGE89394.1"/>
    <property type="molecule type" value="Genomic_DNA"/>
</dbReference>
<evidence type="ECO:0000256" key="9">
    <source>
        <dbReference type="RuleBase" id="RU363036"/>
    </source>
</evidence>
<evidence type="ECO:0000313" key="11">
    <source>
        <dbReference type="Proteomes" id="UP000178377"/>
    </source>
</evidence>
<dbReference type="Gene3D" id="1.10.240.10">
    <property type="entry name" value="Tyrosyl-Transfer RNA Synthetase"/>
    <property type="match status" value="1"/>
</dbReference>
<feature type="binding site" evidence="8">
    <location>
        <begin position="13"/>
        <end position="15"/>
    </location>
    <ligand>
        <name>ATP</name>
        <dbReference type="ChEBI" id="CHEBI:30616"/>
    </ligand>
</feature>
<dbReference type="EC" id="6.1.1.2" evidence="8"/>
<comment type="catalytic activity">
    <reaction evidence="7 8">
        <text>tRNA(Trp) + L-tryptophan + ATP = L-tryptophyl-tRNA(Trp) + AMP + diphosphate + H(+)</text>
        <dbReference type="Rhea" id="RHEA:24080"/>
        <dbReference type="Rhea" id="RHEA-COMP:9671"/>
        <dbReference type="Rhea" id="RHEA-COMP:9705"/>
        <dbReference type="ChEBI" id="CHEBI:15378"/>
        <dbReference type="ChEBI" id="CHEBI:30616"/>
        <dbReference type="ChEBI" id="CHEBI:33019"/>
        <dbReference type="ChEBI" id="CHEBI:57912"/>
        <dbReference type="ChEBI" id="CHEBI:78442"/>
        <dbReference type="ChEBI" id="CHEBI:78535"/>
        <dbReference type="ChEBI" id="CHEBI:456215"/>
        <dbReference type="EC" id="6.1.1.2"/>
    </reaction>
</comment>
<keyword evidence="8" id="KW-0963">Cytoplasm</keyword>
<dbReference type="InterPro" id="IPR014729">
    <property type="entry name" value="Rossmann-like_a/b/a_fold"/>
</dbReference>
<dbReference type="GO" id="GO:0006436">
    <property type="term" value="P:tryptophanyl-tRNA aminoacylation"/>
    <property type="evidence" value="ECO:0007669"/>
    <property type="project" value="UniProtKB-UniRule"/>
</dbReference>
<dbReference type="AlphaFoldDB" id="A0A1F5PHX8"/>
<dbReference type="PANTHER" id="PTHR43766:SF1">
    <property type="entry name" value="TRYPTOPHAN--TRNA LIGASE, MITOCHONDRIAL"/>
    <property type="match status" value="1"/>
</dbReference>